<dbReference type="PANTHER" id="PTHR46268">
    <property type="entry name" value="STRESS RESPONSE PROTEIN NHAX"/>
    <property type="match status" value="1"/>
</dbReference>
<dbReference type="Pfam" id="PF00582">
    <property type="entry name" value="Usp"/>
    <property type="match status" value="1"/>
</dbReference>
<comment type="similarity">
    <text evidence="1">Belongs to the universal stress protein A family.</text>
</comment>
<organism evidence="3">
    <name type="scientific">hydrocarbon metagenome</name>
    <dbReference type="NCBI Taxonomy" id="938273"/>
    <lineage>
        <taxon>unclassified sequences</taxon>
        <taxon>metagenomes</taxon>
        <taxon>ecological metagenomes</taxon>
    </lineage>
</organism>
<evidence type="ECO:0000256" key="1">
    <source>
        <dbReference type="ARBA" id="ARBA00008791"/>
    </source>
</evidence>
<dbReference type="InterPro" id="IPR006016">
    <property type="entry name" value="UspA"/>
</dbReference>
<feature type="domain" description="UspA" evidence="2">
    <location>
        <begin position="1"/>
        <end position="141"/>
    </location>
</feature>
<dbReference type="Gene3D" id="3.40.50.620">
    <property type="entry name" value="HUPs"/>
    <property type="match status" value="1"/>
</dbReference>
<comment type="caution">
    <text evidence="3">The sequence shown here is derived from an EMBL/GenBank/DDBJ whole genome shotgun (WGS) entry which is preliminary data.</text>
</comment>
<dbReference type="InterPro" id="IPR006015">
    <property type="entry name" value="Universal_stress_UspA"/>
</dbReference>
<dbReference type="PANTHER" id="PTHR46268:SF6">
    <property type="entry name" value="UNIVERSAL STRESS PROTEIN UP12"/>
    <property type="match status" value="1"/>
</dbReference>
<dbReference type="InterPro" id="IPR014729">
    <property type="entry name" value="Rossmann-like_a/b/a_fold"/>
</dbReference>
<proteinExistence type="inferred from homology"/>
<name>A0A0W8FFL8_9ZZZZ</name>
<reference evidence="3" key="1">
    <citation type="journal article" date="2015" name="Proc. Natl. Acad. Sci. U.S.A.">
        <title>Networks of energetic and metabolic interactions define dynamics in microbial communities.</title>
        <authorList>
            <person name="Embree M."/>
            <person name="Liu J.K."/>
            <person name="Al-Bassam M.M."/>
            <person name="Zengler K."/>
        </authorList>
    </citation>
    <scope>NUCLEOTIDE SEQUENCE</scope>
</reference>
<dbReference type="CDD" id="cd00293">
    <property type="entry name" value="USP-like"/>
    <property type="match status" value="1"/>
</dbReference>
<dbReference type="EMBL" id="LNQE01001268">
    <property type="protein sequence ID" value="KUG19642.1"/>
    <property type="molecule type" value="Genomic_DNA"/>
</dbReference>
<evidence type="ECO:0000259" key="2">
    <source>
        <dbReference type="Pfam" id="PF00582"/>
    </source>
</evidence>
<accession>A0A0W8FFL8</accession>
<dbReference type="SUPFAM" id="SSF52402">
    <property type="entry name" value="Adenine nucleotide alpha hydrolases-like"/>
    <property type="match status" value="1"/>
</dbReference>
<dbReference type="PRINTS" id="PR01438">
    <property type="entry name" value="UNVRSLSTRESS"/>
</dbReference>
<sequence>MVRKILVAIDGSQPAGRALDSAIEEAKRWNAELHAVYVIETGLFSSLPMDNTLEVLYSLMQNEGEDILNSSREKAEAAGVGLSTHIKHGHAGNEIISLAEDLGADLIFLGSHGKSGVDRLFLGSVTEHVVRHSPVTTMVVRG</sequence>
<dbReference type="AlphaFoldDB" id="A0A0W8FFL8"/>
<evidence type="ECO:0000313" key="3">
    <source>
        <dbReference type="EMBL" id="KUG19642.1"/>
    </source>
</evidence>
<protein>
    <recommendedName>
        <fullName evidence="2">UspA domain-containing protein</fullName>
    </recommendedName>
</protein>
<gene>
    <name evidence="3" type="ORF">ASZ90_010634</name>
</gene>